<feature type="DNA-binding region" description="H-T-H motif" evidence="2">
    <location>
        <begin position="36"/>
        <end position="55"/>
    </location>
</feature>
<keyword evidence="5" id="KW-1185">Reference proteome</keyword>
<organism evidence="4 5">
    <name type="scientific">Budvicia aquatica</name>
    <dbReference type="NCBI Taxonomy" id="82979"/>
    <lineage>
        <taxon>Bacteria</taxon>
        <taxon>Pseudomonadati</taxon>
        <taxon>Pseudomonadota</taxon>
        <taxon>Gammaproteobacteria</taxon>
        <taxon>Enterobacterales</taxon>
        <taxon>Budviciaceae</taxon>
        <taxon>Budvicia</taxon>
    </lineage>
</organism>
<gene>
    <name evidence="4" type="ORF">CRN84_05075</name>
</gene>
<dbReference type="PROSITE" id="PS01081">
    <property type="entry name" value="HTH_TETR_1"/>
    <property type="match status" value="1"/>
</dbReference>
<name>A0A2C6DIU9_9GAMM</name>
<evidence type="ECO:0000313" key="5">
    <source>
        <dbReference type="Proteomes" id="UP000224974"/>
    </source>
</evidence>
<dbReference type="Pfam" id="PF00440">
    <property type="entry name" value="TetR_N"/>
    <property type="match status" value="1"/>
</dbReference>
<proteinExistence type="predicted"/>
<sequence>MKSGLVMSYMAKDERRAAILNAAIKVALSDGFMNITTRKVSAELGAATGIIHHHFSSTAELRREVFRQFTLRDHQDVCNRIIGMTLPEQLFHLLDYSNTSPEDPAYKLWNDAWAEAVRDKALSQIYSDSLVMLHKTVVDVIEQGCHQGYFHPDTRTESIATKAWRLMSISFGAMSISDINPALLLPVSSAELLRNSIRSELGQKSITD</sequence>
<dbReference type="Gene3D" id="1.10.357.10">
    <property type="entry name" value="Tetracycline Repressor, domain 2"/>
    <property type="match status" value="1"/>
</dbReference>
<accession>A0A2C6DIU9</accession>
<dbReference type="SUPFAM" id="SSF46689">
    <property type="entry name" value="Homeodomain-like"/>
    <property type="match status" value="1"/>
</dbReference>
<dbReference type="InterPro" id="IPR001647">
    <property type="entry name" value="HTH_TetR"/>
</dbReference>
<dbReference type="STRING" id="1111728.GCA_000427805_02359"/>
<comment type="caution">
    <text evidence="4">The sequence shown here is derived from an EMBL/GenBank/DDBJ whole genome shotgun (WGS) entry which is preliminary data.</text>
</comment>
<dbReference type="GO" id="GO:0003677">
    <property type="term" value="F:DNA binding"/>
    <property type="evidence" value="ECO:0007669"/>
    <property type="project" value="UniProtKB-UniRule"/>
</dbReference>
<dbReference type="InterPro" id="IPR009057">
    <property type="entry name" value="Homeodomain-like_sf"/>
</dbReference>
<dbReference type="EMBL" id="PDDX01000001">
    <property type="protein sequence ID" value="PHI28731.1"/>
    <property type="molecule type" value="Genomic_DNA"/>
</dbReference>
<protein>
    <recommendedName>
        <fullName evidence="3">HTH tetR-type domain-containing protein</fullName>
    </recommendedName>
</protein>
<evidence type="ECO:0000259" key="3">
    <source>
        <dbReference type="PROSITE" id="PS50977"/>
    </source>
</evidence>
<dbReference type="OrthoDB" id="9816296at2"/>
<evidence type="ECO:0000256" key="2">
    <source>
        <dbReference type="PROSITE-ProRule" id="PRU00335"/>
    </source>
</evidence>
<dbReference type="AlphaFoldDB" id="A0A2C6DIU9"/>
<feature type="domain" description="HTH tetR-type" evidence="3">
    <location>
        <begin position="13"/>
        <end position="73"/>
    </location>
</feature>
<dbReference type="SUPFAM" id="SSF48498">
    <property type="entry name" value="Tetracyclin repressor-like, C-terminal domain"/>
    <property type="match status" value="1"/>
</dbReference>
<dbReference type="Proteomes" id="UP000224974">
    <property type="component" value="Unassembled WGS sequence"/>
</dbReference>
<evidence type="ECO:0000256" key="1">
    <source>
        <dbReference type="ARBA" id="ARBA00023125"/>
    </source>
</evidence>
<keyword evidence="1 2" id="KW-0238">DNA-binding</keyword>
<reference evidence="5" key="1">
    <citation type="submission" date="2017-09" db="EMBL/GenBank/DDBJ databases">
        <title>FDA dAtabase for Regulatory Grade micrObial Sequences (FDA-ARGOS): Supporting development and validation of Infectious Disease Dx tests.</title>
        <authorList>
            <person name="Minogue T."/>
            <person name="Wolcott M."/>
            <person name="Wasieloski L."/>
            <person name="Aguilar W."/>
            <person name="Moore D."/>
            <person name="Tallon L."/>
            <person name="Sadzewicz L."/>
            <person name="Ott S."/>
            <person name="Zhao X."/>
            <person name="Nagaraj S."/>
            <person name="Vavikolanu K."/>
            <person name="Aluvathingal J."/>
            <person name="Nadendla S."/>
            <person name="Sichtig H."/>
        </authorList>
    </citation>
    <scope>NUCLEOTIDE SEQUENCE [LARGE SCALE GENOMIC DNA]</scope>
    <source>
        <strain evidence="5">FDAARGOS_387</strain>
    </source>
</reference>
<dbReference type="InterPro" id="IPR023772">
    <property type="entry name" value="DNA-bd_HTH_TetR-type_CS"/>
</dbReference>
<dbReference type="InterPro" id="IPR036271">
    <property type="entry name" value="Tet_transcr_reg_TetR-rel_C_sf"/>
</dbReference>
<dbReference type="PROSITE" id="PS50977">
    <property type="entry name" value="HTH_TETR_2"/>
    <property type="match status" value="1"/>
</dbReference>
<evidence type="ECO:0000313" key="4">
    <source>
        <dbReference type="EMBL" id="PHI28731.1"/>
    </source>
</evidence>